<gene>
    <name evidence="1" type="ORF">F6B42_09330</name>
</gene>
<dbReference type="Proteomes" id="UP000327039">
    <property type="component" value="Unassembled WGS sequence"/>
</dbReference>
<dbReference type="RefSeq" id="WP_150419343.1">
    <property type="nucleotide sequence ID" value="NZ_VYRZ01000002.1"/>
</dbReference>
<accession>A0A5J5IUX3</accession>
<keyword evidence="2" id="KW-1185">Reference proteome</keyword>
<sequence length="164" mass="16885">MSLLPVPTMSDVASFAPAPAVLAGEPAGHGIVGLPTNFLVAVGEHTAAGTLFDLPVTVRFTPEHITLRPGDGTSRTTATGGRSWASLGLGQFSPTDTSHTYSARGTYRAGAVVTYSADVDFGRGWRPVAGTLEIPTATYAVEVLEVRSALVERTCAEDPGGPGC</sequence>
<organism evidence="1 2">
    <name type="scientific">Microbacterium radiodurans</name>
    <dbReference type="NCBI Taxonomy" id="661398"/>
    <lineage>
        <taxon>Bacteria</taxon>
        <taxon>Bacillati</taxon>
        <taxon>Actinomycetota</taxon>
        <taxon>Actinomycetes</taxon>
        <taxon>Micrococcales</taxon>
        <taxon>Microbacteriaceae</taxon>
        <taxon>Microbacterium</taxon>
    </lineage>
</organism>
<evidence type="ECO:0000313" key="1">
    <source>
        <dbReference type="EMBL" id="KAA9087147.1"/>
    </source>
</evidence>
<dbReference type="AlphaFoldDB" id="A0A5J5IUX3"/>
<name>A0A5J5IUX3_9MICO</name>
<evidence type="ECO:0008006" key="3">
    <source>
        <dbReference type="Google" id="ProtNLM"/>
    </source>
</evidence>
<dbReference type="OrthoDB" id="5192284at2"/>
<protein>
    <recommendedName>
        <fullName evidence="3">PKD domain-containing protein</fullName>
    </recommendedName>
</protein>
<evidence type="ECO:0000313" key="2">
    <source>
        <dbReference type="Proteomes" id="UP000327039"/>
    </source>
</evidence>
<proteinExistence type="predicted"/>
<dbReference type="EMBL" id="VYRZ01000002">
    <property type="protein sequence ID" value="KAA9087147.1"/>
    <property type="molecule type" value="Genomic_DNA"/>
</dbReference>
<comment type="caution">
    <text evidence="1">The sequence shown here is derived from an EMBL/GenBank/DDBJ whole genome shotgun (WGS) entry which is preliminary data.</text>
</comment>
<reference evidence="2" key="1">
    <citation type="submission" date="2019-09" db="EMBL/GenBank/DDBJ databases">
        <title>Mumia zhuanghuii sp. nov. isolated from the intestinal contents of plateau pika (Ochotona curzoniae) in the Qinghai-Tibet plateau of China.</title>
        <authorList>
            <person name="Tian Z."/>
        </authorList>
    </citation>
    <scope>NUCLEOTIDE SEQUENCE [LARGE SCALE GENOMIC DNA]</scope>
    <source>
        <strain evidence="2">DSM 25564</strain>
    </source>
</reference>